<reference evidence="1 2" key="1">
    <citation type="journal article" date="2023" name="Nucleic Acids Res.">
        <title>The hologenome of Daphnia magna reveals possible DNA methylation and microbiome-mediated evolution of the host genome.</title>
        <authorList>
            <person name="Chaturvedi A."/>
            <person name="Li X."/>
            <person name="Dhandapani V."/>
            <person name="Marshall H."/>
            <person name="Kissane S."/>
            <person name="Cuenca-Cambronero M."/>
            <person name="Asole G."/>
            <person name="Calvet F."/>
            <person name="Ruiz-Romero M."/>
            <person name="Marangio P."/>
            <person name="Guigo R."/>
            <person name="Rago D."/>
            <person name="Mirbahai L."/>
            <person name="Eastwood N."/>
            <person name="Colbourne J.K."/>
            <person name="Zhou J."/>
            <person name="Mallon E."/>
            <person name="Orsini L."/>
        </authorList>
    </citation>
    <scope>NUCLEOTIDE SEQUENCE [LARGE SCALE GENOMIC DNA]</scope>
    <source>
        <strain evidence="1">LRV0_1</strain>
    </source>
</reference>
<keyword evidence="2" id="KW-1185">Reference proteome</keyword>
<name>A0ABQ9Z473_9CRUS</name>
<dbReference type="EMBL" id="JAOYFB010000002">
    <property type="protein sequence ID" value="KAK4007683.1"/>
    <property type="molecule type" value="Genomic_DNA"/>
</dbReference>
<sequence length="65" mass="7102">MEPGESVVVYRFDEQAGHPDRPGHLDEGGGGDSYQFPIHQIYAESSKVFLGPAEKDPAVWATKIS</sequence>
<evidence type="ECO:0000313" key="1">
    <source>
        <dbReference type="EMBL" id="KAK4007683.1"/>
    </source>
</evidence>
<dbReference type="Proteomes" id="UP001234178">
    <property type="component" value="Unassembled WGS sequence"/>
</dbReference>
<evidence type="ECO:0000313" key="2">
    <source>
        <dbReference type="Proteomes" id="UP001234178"/>
    </source>
</evidence>
<accession>A0ABQ9Z473</accession>
<organism evidence="1 2">
    <name type="scientific">Daphnia magna</name>
    <dbReference type="NCBI Taxonomy" id="35525"/>
    <lineage>
        <taxon>Eukaryota</taxon>
        <taxon>Metazoa</taxon>
        <taxon>Ecdysozoa</taxon>
        <taxon>Arthropoda</taxon>
        <taxon>Crustacea</taxon>
        <taxon>Branchiopoda</taxon>
        <taxon>Diplostraca</taxon>
        <taxon>Cladocera</taxon>
        <taxon>Anomopoda</taxon>
        <taxon>Daphniidae</taxon>
        <taxon>Daphnia</taxon>
    </lineage>
</organism>
<proteinExistence type="predicted"/>
<comment type="caution">
    <text evidence="1">The sequence shown here is derived from an EMBL/GenBank/DDBJ whole genome shotgun (WGS) entry which is preliminary data.</text>
</comment>
<protein>
    <submittedName>
        <fullName evidence="1">Uncharacterized protein</fullName>
    </submittedName>
</protein>
<gene>
    <name evidence="1" type="ORF">OUZ56_012836</name>
</gene>